<protein>
    <submittedName>
        <fullName evidence="3">Membrane protein</fullName>
    </submittedName>
</protein>
<feature type="domain" description="DUF1206" evidence="2">
    <location>
        <begin position="28"/>
        <end position="94"/>
    </location>
</feature>
<feature type="transmembrane region" description="Helical" evidence="1">
    <location>
        <begin position="28"/>
        <end position="49"/>
    </location>
</feature>
<feature type="transmembrane region" description="Helical" evidence="1">
    <location>
        <begin position="118"/>
        <end position="137"/>
    </location>
</feature>
<name>A0ABQ1UE21_9NOCA</name>
<sequence length="276" mass="27790">MRGSGVGGLFGAVDDATGNSGFEFAARAGHAVSGIVHILIAYVIVRIALGDGGNADQSGALSTVAGTTGGTVALWVGAVAFVAMALWRLAEAAIGVHATEPNTSDDEGVSSLLDRGKALSLAVLYFAFAWTAARFALGNGTSSGRENAGLSARLMGSGLGKFVLVVVGIVIFCVGAYHVYKGVSKNFMDDLNITDNAAVRTTGIVGYVAKGLVLAGAGLLVGVAVVRTDPSQATGIDGAVKTLGTAPAGQILLFVAAIGVAAYGIYAFVMARYARM</sequence>
<evidence type="ECO:0000313" key="4">
    <source>
        <dbReference type="Proteomes" id="UP000632454"/>
    </source>
</evidence>
<evidence type="ECO:0000256" key="1">
    <source>
        <dbReference type="SAM" id="Phobius"/>
    </source>
</evidence>
<organism evidence="3 4">
    <name type="scientific">Williamsia phyllosphaerae</name>
    <dbReference type="NCBI Taxonomy" id="885042"/>
    <lineage>
        <taxon>Bacteria</taxon>
        <taxon>Bacillati</taxon>
        <taxon>Actinomycetota</taxon>
        <taxon>Actinomycetes</taxon>
        <taxon>Mycobacteriales</taxon>
        <taxon>Nocardiaceae</taxon>
        <taxon>Williamsia</taxon>
    </lineage>
</organism>
<feature type="transmembrane region" description="Helical" evidence="1">
    <location>
        <begin position="158"/>
        <end position="180"/>
    </location>
</feature>
<feature type="transmembrane region" description="Helical" evidence="1">
    <location>
        <begin position="61"/>
        <end position="87"/>
    </location>
</feature>
<dbReference type="Pfam" id="PF06724">
    <property type="entry name" value="DUF1206"/>
    <property type="match status" value="3"/>
</dbReference>
<keyword evidence="4" id="KW-1185">Reference proteome</keyword>
<reference evidence="4" key="1">
    <citation type="journal article" date="2019" name="Int. J. Syst. Evol. Microbiol.">
        <title>The Global Catalogue of Microorganisms (GCM) 10K type strain sequencing project: providing services to taxonomists for standard genome sequencing and annotation.</title>
        <authorList>
            <consortium name="The Broad Institute Genomics Platform"/>
            <consortium name="The Broad Institute Genome Sequencing Center for Infectious Disease"/>
            <person name="Wu L."/>
            <person name="Ma J."/>
        </authorList>
    </citation>
    <scope>NUCLEOTIDE SEQUENCE [LARGE SCALE GENOMIC DNA]</scope>
    <source>
        <strain evidence="4">CCM 7855</strain>
    </source>
</reference>
<evidence type="ECO:0000259" key="2">
    <source>
        <dbReference type="Pfam" id="PF06724"/>
    </source>
</evidence>
<keyword evidence="1" id="KW-0472">Membrane</keyword>
<evidence type="ECO:0000313" key="3">
    <source>
        <dbReference type="EMBL" id="GGF15828.1"/>
    </source>
</evidence>
<feature type="domain" description="DUF1206" evidence="2">
    <location>
        <begin position="205"/>
        <end position="273"/>
    </location>
</feature>
<dbReference type="EMBL" id="BMCS01000001">
    <property type="protein sequence ID" value="GGF15828.1"/>
    <property type="molecule type" value="Genomic_DNA"/>
</dbReference>
<gene>
    <name evidence="3" type="ORF">GCM10007298_09820</name>
</gene>
<dbReference type="RefSeq" id="WP_188487426.1">
    <property type="nucleotide sequence ID" value="NZ_BMCS01000001.1"/>
</dbReference>
<feature type="domain" description="DUF1206" evidence="2">
    <location>
        <begin position="120"/>
        <end position="184"/>
    </location>
</feature>
<dbReference type="InterPro" id="IPR009597">
    <property type="entry name" value="DUF1206"/>
</dbReference>
<dbReference type="Proteomes" id="UP000632454">
    <property type="component" value="Unassembled WGS sequence"/>
</dbReference>
<keyword evidence="1" id="KW-1133">Transmembrane helix</keyword>
<accession>A0ABQ1UE21</accession>
<comment type="caution">
    <text evidence="3">The sequence shown here is derived from an EMBL/GenBank/DDBJ whole genome shotgun (WGS) entry which is preliminary data.</text>
</comment>
<feature type="transmembrane region" description="Helical" evidence="1">
    <location>
        <begin position="251"/>
        <end position="271"/>
    </location>
</feature>
<proteinExistence type="predicted"/>
<keyword evidence="1" id="KW-0812">Transmembrane</keyword>